<dbReference type="Proteomes" id="UP001498398">
    <property type="component" value="Unassembled WGS sequence"/>
</dbReference>
<name>A0ABR1ILZ9_9AGAR</name>
<dbReference type="EMBL" id="JBANRG010000142">
    <property type="protein sequence ID" value="KAK7433730.1"/>
    <property type="molecule type" value="Genomic_DNA"/>
</dbReference>
<protein>
    <submittedName>
        <fullName evidence="2">Uncharacterized protein</fullName>
    </submittedName>
</protein>
<keyword evidence="3" id="KW-1185">Reference proteome</keyword>
<comment type="caution">
    <text evidence="2">The sequence shown here is derived from an EMBL/GenBank/DDBJ whole genome shotgun (WGS) entry which is preliminary data.</text>
</comment>
<evidence type="ECO:0000256" key="1">
    <source>
        <dbReference type="SAM" id="MobiDB-lite"/>
    </source>
</evidence>
<feature type="region of interest" description="Disordered" evidence="1">
    <location>
        <begin position="35"/>
        <end position="57"/>
    </location>
</feature>
<feature type="compositionally biased region" description="Polar residues" evidence="1">
    <location>
        <begin position="81"/>
        <end position="102"/>
    </location>
</feature>
<accession>A0ABR1ILZ9</accession>
<feature type="region of interest" description="Disordered" evidence="1">
    <location>
        <begin position="81"/>
        <end position="118"/>
    </location>
</feature>
<proteinExistence type="predicted"/>
<evidence type="ECO:0000313" key="2">
    <source>
        <dbReference type="EMBL" id="KAK7433730.1"/>
    </source>
</evidence>
<sequence length="145" mass="15808">MPTFNSSFHFSSSSQPGHRTVGLGLPIPRVVSDSAAGCDLDDLDDGDRGNNSGTIVDGLENLRDLTGSEVHSLHLRATASQEIQTASQQDSDIQRDNTQSINDIDPGRNEIPPRNKPHAQHINNMEDWLGEVINELETQPDDSLP</sequence>
<gene>
    <name evidence="2" type="ORF">VKT23_020611</name>
</gene>
<evidence type="ECO:0000313" key="3">
    <source>
        <dbReference type="Proteomes" id="UP001498398"/>
    </source>
</evidence>
<organism evidence="2 3">
    <name type="scientific">Marasmiellus scandens</name>
    <dbReference type="NCBI Taxonomy" id="2682957"/>
    <lineage>
        <taxon>Eukaryota</taxon>
        <taxon>Fungi</taxon>
        <taxon>Dikarya</taxon>
        <taxon>Basidiomycota</taxon>
        <taxon>Agaricomycotina</taxon>
        <taxon>Agaricomycetes</taxon>
        <taxon>Agaricomycetidae</taxon>
        <taxon>Agaricales</taxon>
        <taxon>Marasmiineae</taxon>
        <taxon>Omphalotaceae</taxon>
        <taxon>Marasmiellus</taxon>
    </lineage>
</organism>
<reference evidence="2 3" key="1">
    <citation type="submission" date="2024-01" db="EMBL/GenBank/DDBJ databases">
        <title>A draft genome for the cacao thread blight pathogen Marasmiellus scandens.</title>
        <authorList>
            <person name="Baruah I.K."/>
            <person name="Leung J."/>
            <person name="Bukari Y."/>
            <person name="Amoako-Attah I."/>
            <person name="Meinhardt L.W."/>
            <person name="Bailey B.A."/>
            <person name="Cohen S.P."/>
        </authorList>
    </citation>
    <scope>NUCLEOTIDE SEQUENCE [LARGE SCALE GENOMIC DNA]</scope>
    <source>
        <strain evidence="2 3">GH-19</strain>
    </source>
</reference>